<keyword evidence="1" id="KW-0732">Signal</keyword>
<protein>
    <recommendedName>
        <fullName evidence="3">PepSY domain-containing protein</fullName>
    </recommendedName>
</protein>
<evidence type="ECO:0000256" key="1">
    <source>
        <dbReference type="SAM" id="SignalP"/>
    </source>
</evidence>
<gene>
    <name evidence="2" type="ORF">HELGO_WM21264</name>
</gene>
<evidence type="ECO:0008006" key="3">
    <source>
        <dbReference type="Google" id="ProtNLM"/>
    </source>
</evidence>
<evidence type="ECO:0000313" key="2">
    <source>
        <dbReference type="EMBL" id="CAA6823544.1"/>
    </source>
</evidence>
<sequence length="110" mass="12439">MKSTTFLTGLRKHILFITLPLLITAPLQTALADPNSSVRKITRSKHIIPGKKASKLAIIAAVKEKYKGRILTVRKRPAYYGKNCHHVKMIDTKGEFLLIKVTCKNEKKKK</sequence>
<organism evidence="2">
    <name type="scientific">uncultured Thiotrichaceae bacterium</name>
    <dbReference type="NCBI Taxonomy" id="298394"/>
    <lineage>
        <taxon>Bacteria</taxon>
        <taxon>Pseudomonadati</taxon>
        <taxon>Pseudomonadota</taxon>
        <taxon>Gammaproteobacteria</taxon>
        <taxon>Thiotrichales</taxon>
        <taxon>Thiotrichaceae</taxon>
        <taxon>environmental samples</taxon>
    </lineage>
</organism>
<dbReference type="EMBL" id="CACVAY010000113">
    <property type="protein sequence ID" value="CAA6823544.1"/>
    <property type="molecule type" value="Genomic_DNA"/>
</dbReference>
<proteinExistence type="predicted"/>
<feature type="chain" id="PRO_5027545571" description="PepSY domain-containing protein" evidence="1">
    <location>
        <begin position="33"/>
        <end position="110"/>
    </location>
</feature>
<accession>A0A6S6TVT1</accession>
<reference evidence="2" key="1">
    <citation type="submission" date="2020-01" db="EMBL/GenBank/DDBJ databases">
        <authorList>
            <person name="Meier V. D."/>
            <person name="Meier V D."/>
        </authorList>
    </citation>
    <scope>NUCLEOTIDE SEQUENCE</scope>
    <source>
        <strain evidence="2">HLG_WM_MAG_07</strain>
    </source>
</reference>
<dbReference type="AlphaFoldDB" id="A0A6S6TVT1"/>
<name>A0A6S6TVT1_9GAMM</name>
<feature type="signal peptide" evidence="1">
    <location>
        <begin position="1"/>
        <end position="32"/>
    </location>
</feature>